<feature type="region of interest" description="Disordered" evidence="1">
    <location>
        <begin position="739"/>
        <end position="760"/>
    </location>
</feature>
<feature type="transmembrane region" description="Helical" evidence="2">
    <location>
        <begin position="473"/>
        <end position="491"/>
    </location>
</feature>
<accession>A0A8R1UUU9</accession>
<evidence type="ECO:0000313" key="3">
    <source>
        <dbReference type="EnsemblMetazoa" id="PPA41375.1"/>
    </source>
</evidence>
<gene>
    <name evidence="3" type="primary">WBGene00279744</name>
</gene>
<evidence type="ECO:0000256" key="1">
    <source>
        <dbReference type="SAM" id="MobiDB-lite"/>
    </source>
</evidence>
<accession>A0A2A6CK59</accession>
<feature type="compositionally biased region" description="Polar residues" evidence="1">
    <location>
        <begin position="748"/>
        <end position="760"/>
    </location>
</feature>
<dbReference type="PANTHER" id="PTHR22943">
    <property type="entry name" value="7-TRANSMEMBRANE DOMAIN RECEPTOR C.ELEGANS"/>
    <property type="match status" value="1"/>
</dbReference>
<keyword evidence="2" id="KW-0472">Membrane</keyword>
<sequence length="760" mass="86716">MDFHLTVTNYVGSISTLANGLFVILIISLPPDNLGMFRSQYYVGAFASFFFAATQLWSAFMFVPNGTLFVCFPARVTVGTLGFLLSIAATILQFTMLSSNFAVRFAAVRGYDPAKEPSNRVKDEGTDLSFVAQEDFRGWMKDYLTNHFLFYGIQFTTALGAYIPLITLMSPTPELRAIAHATYGEKYEFDFLSDYYFVSSYEHLTLGNIYVHQSMFIALLYFELINFLIMMVCGTITYLHIARNTQSKKLRDVNNRLLRIRILQALFSFAFLFMPGLFINSSMLRFSQNGRICCFTLYQLCYHIRDILQSVSRIRSHSRIQKEVRRAIKTIRTAAQIQCNPLFRIMKNIFNESGKTHTEMTVSIATVHHFSKLSPTPKIIHLRTLPHTSKMDFHLTVTNYVGSISTLVNGLFLILILSVPPDNLGMFRSQYYVGAFASFFFAATQLWSAYMFLPNGTLFIIFPARATSSTIGFLSSIGATNLQFTMLSYNFAVRFAAVRGGWMKDYLTNTFLFYGIQLSTALIAYIPLIILLSPTPELRYEFADWWCVHSQFRAIAHATYGDQFNYDFLNGYYFHLIWGNIYVHQAIFISIVYFESANLLLMLVCGTITYLHIARYTHSKKLRQVNNRLLRIRIMQALFSFAFLFMPGLFINSSMLLRVDASTVTPYLSSVLTLATFFNPFLDIALTPGYRKKCVQQLRRIMKKVLQVSGKTPAENTLSIATLPFSRHSPTIIQEAISNRNNFSNNNKPETQQPFASGLT</sequence>
<dbReference type="EnsemblMetazoa" id="PPA41375.1">
    <property type="protein sequence ID" value="PPA41375.1"/>
    <property type="gene ID" value="WBGene00279744"/>
</dbReference>
<dbReference type="Pfam" id="PF10326">
    <property type="entry name" value="7TM_GPCR_Str"/>
    <property type="match status" value="2"/>
</dbReference>
<evidence type="ECO:0000256" key="2">
    <source>
        <dbReference type="SAM" id="Phobius"/>
    </source>
</evidence>
<dbReference type="AlphaFoldDB" id="A0A2A6CK59"/>
<feature type="transmembrane region" description="Helical" evidence="2">
    <location>
        <begin position="148"/>
        <end position="166"/>
    </location>
</feature>
<feature type="transmembrane region" description="Helical" evidence="2">
    <location>
        <begin position="586"/>
        <end position="613"/>
    </location>
</feature>
<dbReference type="InterPro" id="IPR019428">
    <property type="entry name" value="7TM_GPCR_serpentine_rcpt_Str"/>
</dbReference>
<feature type="transmembrane region" description="Helical" evidence="2">
    <location>
        <begin position="41"/>
        <end position="63"/>
    </location>
</feature>
<evidence type="ECO:0000313" key="4">
    <source>
        <dbReference type="Proteomes" id="UP000005239"/>
    </source>
</evidence>
<dbReference type="PANTHER" id="PTHR22943:SF248">
    <property type="entry name" value="SEVEN TM RECEPTOR"/>
    <property type="match status" value="1"/>
</dbReference>
<organism evidence="3 4">
    <name type="scientific">Pristionchus pacificus</name>
    <name type="common">Parasitic nematode worm</name>
    <dbReference type="NCBI Taxonomy" id="54126"/>
    <lineage>
        <taxon>Eukaryota</taxon>
        <taxon>Metazoa</taxon>
        <taxon>Ecdysozoa</taxon>
        <taxon>Nematoda</taxon>
        <taxon>Chromadorea</taxon>
        <taxon>Rhabditida</taxon>
        <taxon>Rhabditina</taxon>
        <taxon>Diplogasteromorpha</taxon>
        <taxon>Diplogasteroidea</taxon>
        <taxon>Neodiplogasteridae</taxon>
        <taxon>Pristionchus</taxon>
    </lineage>
</organism>
<feature type="transmembrane region" description="Helical" evidence="2">
    <location>
        <begin position="260"/>
        <end position="279"/>
    </location>
</feature>
<name>A0A2A6CK59_PRIPA</name>
<feature type="transmembrane region" description="Helical" evidence="2">
    <location>
        <begin position="431"/>
        <end position="453"/>
    </location>
</feature>
<feature type="transmembrane region" description="Helical" evidence="2">
    <location>
        <begin position="83"/>
        <end position="103"/>
    </location>
</feature>
<keyword evidence="4" id="KW-1185">Reference proteome</keyword>
<feature type="transmembrane region" description="Helical" evidence="2">
    <location>
        <begin position="634"/>
        <end position="655"/>
    </location>
</feature>
<keyword evidence="2" id="KW-0812">Transmembrane</keyword>
<reference evidence="4" key="1">
    <citation type="journal article" date="2008" name="Nat. Genet.">
        <title>The Pristionchus pacificus genome provides a unique perspective on nematode lifestyle and parasitism.</title>
        <authorList>
            <person name="Dieterich C."/>
            <person name="Clifton S.W."/>
            <person name="Schuster L.N."/>
            <person name="Chinwalla A."/>
            <person name="Delehaunty K."/>
            <person name="Dinkelacker I."/>
            <person name="Fulton L."/>
            <person name="Fulton R."/>
            <person name="Godfrey J."/>
            <person name="Minx P."/>
            <person name="Mitreva M."/>
            <person name="Roeseler W."/>
            <person name="Tian H."/>
            <person name="Witte H."/>
            <person name="Yang S.P."/>
            <person name="Wilson R.K."/>
            <person name="Sommer R.J."/>
        </authorList>
    </citation>
    <scope>NUCLEOTIDE SEQUENCE [LARGE SCALE GENOMIC DNA]</scope>
    <source>
        <strain evidence="4">PS312</strain>
    </source>
</reference>
<dbReference type="Proteomes" id="UP000005239">
    <property type="component" value="Unassembled WGS sequence"/>
</dbReference>
<feature type="transmembrane region" description="Helical" evidence="2">
    <location>
        <begin position="667"/>
        <end position="690"/>
    </location>
</feature>
<keyword evidence="2" id="KW-1133">Transmembrane helix</keyword>
<feature type="transmembrane region" description="Helical" evidence="2">
    <location>
        <begin position="400"/>
        <end position="419"/>
    </location>
</feature>
<feature type="transmembrane region" description="Helical" evidence="2">
    <location>
        <begin position="215"/>
        <end position="239"/>
    </location>
</feature>
<reference evidence="3" key="2">
    <citation type="submission" date="2022-06" db="UniProtKB">
        <authorList>
            <consortium name="EnsemblMetazoa"/>
        </authorList>
    </citation>
    <scope>IDENTIFICATION</scope>
    <source>
        <strain evidence="3">PS312</strain>
    </source>
</reference>
<protein>
    <submittedName>
        <fullName evidence="3">G protein-coupled receptor</fullName>
    </submittedName>
</protein>
<feature type="transmembrane region" description="Helical" evidence="2">
    <location>
        <begin position="12"/>
        <end position="29"/>
    </location>
</feature>
<feature type="transmembrane region" description="Helical" evidence="2">
    <location>
        <begin position="511"/>
        <end position="532"/>
    </location>
</feature>
<proteinExistence type="predicted"/>